<dbReference type="InterPro" id="IPR029044">
    <property type="entry name" value="Nucleotide-diphossugar_trans"/>
</dbReference>
<feature type="domain" description="Glycosyltransferase 2-like" evidence="2">
    <location>
        <begin position="5"/>
        <end position="172"/>
    </location>
</feature>
<sequence>MIKLSIIIPHYNSISSLLKLLESIPETYAIQVIVVDDNSDKEEKEKYKKLSFSYSRNNVEFHTNTSQNKGAGACRNIGLKHAKGDWLLFADADDYFLGGFIEKVKKYFNSENDVVFFKPTSIQIDTGDVDTRHLPYSNLITNYIENKNRTSELFLKYRFYVPWSKLIKHSFVKNNQILFEEVIASNDIMFSTKIGCYLREFEVSEEIIYCVTRNSGTLTTTVNEKIFDSRFIEYLKCYTFLKAHLTKNEFILLDINDSSGLGFILNARKFGYKKTFEVHRKLRKKNVRILNPKMINPVWIITKLFNYTNKTKRIRKYRINN</sequence>
<evidence type="ECO:0000313" key="3">
    <source>
        <dbReference type="EMBL" id="MBP1934984.1"/>
    </source>
</evidence>
<dbReference type="Gene3D" id="3.90.550.10">
    <property type="entry name" value="Spore Coat Polysaccharide Biosynthesis Protein SpsA, Chain A"/>
    <property type="match status" value="1"/>
</dbReference>
<dbReference type="CDD" id="cd00761">
    <property type="entry name" value="Glyco_tranf_GTA_type"/>
    <property type="match status" value="1"/>
</dbReference>
<comment type="caution">
    <text evidence="3">The sequence shown here is derived from an EMBL/GenBank/DDBJ whole genome shotgun (WGS) entry which is preliminary data.</text>
</comment>
<dbReference type="PANTHER" id="PTHR22916:SF3">
    <property type="entry name" value="UDP-GLCNAC:BETAGAL BETA-1,3-N-ACETYLGLUCOSAMINYLTRANSFERASE-LIKE PROTEIN 1"/>
    <property type="match status" value="1"/>
</dbReference>
<accession>A0ABS4GXH9</accession>
<comment type="similarity">
    <text evidence="1">Belongs to the glycosyltransferase 2 family.</text>
</comment>
<name>A0ABS4GXH9_9BACL</name>
<organism evidence="3 4">
    <name type="scientific">Ammoniphilus resinae</name>
    <dbReference type="NCBI Taxonomy" id="861532"/>
    <lineage>
        <taxon>Bacteria</taxon>
        <taxon>Bacillati</taxon>
        <taxon>Bacillota</taxon>
        <taxon>Bacilli</taxon>
        <taxon>Bacillales</taxon>
        <taxon>Paenibacillaceae</taxon>
        <taxon>Aneurinibacillus group</taxon>
        <taxon>Ammoniphilus</taxon>
    </lineage>
</organism>
<reference evidence="3 4" key="1">
    <citation type="submission" date="2021-03" db="EMBL/GenBank/DDBJ databases">
        <title>Genomic Encyclopedia of Type Strains, Phase IV (KMG-IV): sequencing the most valuable type-strain genomes for metagenomic binning, comparative biology and taxonomic classification.</title>
        <authorList>
            <person name="Goeker M."/>
        </authorList>
    </citation>
    <scope>NUCLEOTIDE SEQUENCE [LARGE SCALE GENOMIC DNA]</scope>
    <source>
        <strain evidence="3 4">DSM 24738</strain>
    </source>
</reference>
<dbReference type="PANTHER" id="PTHR22916">
    <property type="entry name" value="GLYCOSYLTRANSFERASE"/>
    <property type="match status" value="1"/>
</dbReference>
<evidence type="ECO:0000259" key="2">
    <source>
        <dbReference type="Pfam" id="PF00535"/>
    </source>
</evidence>
<dbReference type="SUPFAM" id="SSF53448">
    <property type="entry name" value="Nucleotide-diphospho-sugar transferases"/>
    <property type="match status" value="1"/>
</dbReference>
<protein>
    <submittedName>
        <fullName evidence="3">Glycosyltransferase involved in cell wall biosynthesis</fullName>
    </submittedName>
</protein>
<evidence type="ECO:0000256" key="1">
    <source>
        <dbReference type="ARBA" id="ARBA00006739"/>
    </source>
</evidence>
<evidence type="ECO:0000313" key="4">
    <source>
        <dbReference type="Proteomes" id="UP001519343"/>
    </source>
</evidence>
<dbReference type="RefSeq" id="WP_209812950.1">
    <property type="nucleotide sequence ID" value="NZ_JAGGKT010000034.1"/>
</dbReference>
<proteinExistence type="inferred from homology"/>
<keyword evidence="4" id="KW-1185">Reference proteome</keyword>
<gene>
    <name evidence="3" type="ORF">J2Z37_005004</name>
</gene>
<dbReference type="Pfam" id="PF00535">
    <property type="entry name" value="Glycos_transf_2"/>
    <property type="match status" value="1"/>
</dbReference>
<dbReference type="EMBL" id="JAGGKT010000034">
    <property type="protein sequence ID" value="MBP1934984.1"/>
    <property type="molecule type" value="Genomic_DNA"/>
</dbReference>
<dbReference type="Proteomes" id="UP001519343">
    <property type="component" value="Unassembled WGS sequence"/>
</dbReference>
<dbReference type="InterPro" id="IPR001173">
    <property type="entry name" value="Glyco_trans_2-like"/>
</dbReference>